<name>A0A1F5YJ19_9BACT</name>
<gene>
    <name evidence="5" type="primary">recX</name>
    <name evidence="8" type="ORF">A2Y99_02910</name>
</gene>
<keyword evidence="4 5" id="KW-0963">Cytoplasm</keyword>
<evidence type="ECO:0000256" key="5">
    <source>
        <dbReference type="HAMAP-Rule" id="MF_01114"/>
    </source>
</evidence>
<protein>
    <recommendedName>
        <fullName evidence="3 5">Regulatory protein RecX</fullName>
    </recommendedName>
</protein>
<accession>A0A1F5YJ19</accession>
<reference evidence="8 9" key="1">
    <citation type="journal article" date="2016" name="Nat. Commun.">
        <title>Thousands of microbial genomes shed light on interconnected biogeochemical processes in an aquifer system.</title>
        <authorList>
            <person name="Anantharaman K."/>
            <person name="Brown C.T."/>
            <person name="Hug L.A."/>
            <person name="Sharon I."/>
            <person name="Castelle C.J."/>
            <person name="Probst A.J."/>
            <person name="Thomas B.C."/>
            <person name="Singh A."/>
            <person name="Wilkins M.J."/>
            <person name="Karaoz U."/>
            <person name="Brodie E.L."/>
            <person name="Williams K.H."/>
            <person name="Hubbard S.S."/>
            <person name="Banfield J.F."/>
        </authorList>
    </citation>
    <scope>NUCLEOTIDE SEQUENCE [LARGE SCALE GENOMIC DNA]</scope>
</reference>
<dbReference type="PANTHER" id="PTHR33602">
    <property type="entry name" value="REGULATORY PROTEIN RECX FAMILY PROTEIN"/>
    <property type="match status" value="1"/>
</dbReference>
<dbReference type="PANTHER" id="PTHR33602:SF1">
    <property type="entry name" value="REGULATORY PROTEIN RECX FAMILY PROTEIN"/>
    <property type="match status" value="1"/>
</dbReference>
<evidence type="ECO:0000259" key="6">
    <source>
        <dbReference type="Pfam" id="PF02631"/>
    </source>
</evidence>
<dbReference type="InterPro" id="IPR036388">
    <property type="entry name" value="WH-like_DNA-bd_sf"/>
</dbReference>
<organism evidence="8 9">
    <name type="scientific">Candidatus Gottesmanbacteria bacterium RBG_13_37_7</name>
    <dbReference type="NCBI Taxonomy" id="1798369"/>
    <lineage>
        <taxon>Bacteria</taxon>
        <taxon>Candidatus Gottesmaniibacteriota</taxon>
    </lineage>
</organism>
<dbReference type="Pfam" id="PF02631">
    <property type="entry name" value="RecX_HTH2"/>
    <property type="match status" value="1"/>
</dbReference>
<evidence type="ECO:0000256" key="2">
    <source>
        <dbReference type="ARBA" id="ARBA00009695"/>
    </source>
</evidence>
<dbReference type="AlphaFoldDB" id="A0A1F5YJ19"/>
<evidence type="ECO:0000313" key="9">
    <source>
        <dbReference type="Proteomes" id="UP000178230"/>
    </source>
</evidence>
<dbReference type="EMBL" id="MFIY01000027">
    <property type="protein sequence ID" value="OGG00053.1"/>
    <property type="molecule type" value="Genomic_DNA"/>
</dbReference>
<dbReference type="Proteomes" id="UP000178230">
    <property type="component" value="Unassembled WGS sequence"/>
</dbReference>
<dbReference type="InterPro" id="IPR003783">
    <property type="entry name" value="Regulatory_RecX"/>
</dbReference>
<dbReference type="InterPro" id="IPR053925">
    <property type="entry name" value="RecX_HTH_3rd"/>
</dbReference>
<comment type="similarity">
    <text evidence="2 5">Belongs to the RecX family.</text>
</comment>
<dbReference type="Pfam" id="PF21981">
    <property type="entry name" value="RecX_HTH3"/>
    <property type="match status" value="1"/>
</dbReference>
<evidence type="ECO:0000256" key="4">
    <source>
        <dbReference type="ARBA" id="ARBA00022490"/>
    </source>
</evidence>
<sequence>MKSEEYNKLRDYALKLLVFRPRSQKEMIRKLSDYCRKKCYSTLLRDQLIKDLQSQNLVNDEEFAKWWIEQRRDFRPKGIIVLRQELLQKGISKEILDEVLLKESAEKEFEVVFSIVNKKIDSYKNLPKQKFYRKISGLLLRRGFAWDTINKVIDSFEKKS</sequence>
<evidence type="ECO:0000256" key="3">
    <source>
        <dbReference type="ARBA" id="ARBA00018111"/>
    </source>
</evidence>
<evidence type="ECO:0000313" key="8">
    <source>
        <dbReference type="EMBL" id="OGG00053.1"/>
    </source>
</evidence>
<evidence type="ECO:0000256" key="1">
    <source>
        <dbReference type="ARBA" id="ARBA00004496"/>
    </source>
</evidence>
<dbReference type="HAMAP" id="MF_01114">
    <property type="entry name" value="RecX"/>
    <property type="match status" value="1"/>
</dbReference>
<dbReference type="Gene3D" id="1.10.10.10">
    <property type="entry name" value="Winged helix-like DNA-binding domain superfamily/Winged helix DNA-binding domain"/>
    <property type="match status" value="3"/>
</dbReference>
<evidence type="ECO:0000259" key="7">
    <source>
        <dbReference type="Pfam" id="PF21981"/>
    </source>
</evidence>
<feature type="domain" description="RecX second three-helical" evidence="6">
    <location>
        <begin position="59"/>
        <end position="100"/>
    </location>
</feature>
<comment type="function">
    <text evidence="5">Modulates RecA activity.</text>
</comment>
<feature type="domain" description="RecX third three-helical" evidence="7">
    <location>
        <begin position="106"/>
        <end position="153"/>
    </location>
</feature>
<dbReference type="GO" id="GO:0006282">
    <property type="term" value="P:regulation of DNA repair"/>
    <property type="evidence" value="ECO:0007669"/>
    <property type="project" value="UniProtKB-UniRule"/>
</dbReference>
<dbReference type="GO" id="GO:0005737">
    <property type="term" value="C:cytoplasm"/>
    <property type="evidence" value="ECO:0007669"/>
    <property type="project" value="UniProtKB-SubCell"/>
</dbReference>
<comment type="subcellular location">
    <subcellularLocation>
        <location evidence="1 5">Cytoplasm</location>
    </subcellularLocation>
</comment>
<proteinExistence type="inferred from homology"/>
<comment type="caution">
    <text evidence="8">The sequence shown here is derived from an EMBL/GenBank/DDBJ whole genome shotgun (WGS) entry which is preliminary data.</text>
</comment>
<dbReference type="InterPro" id="IPR053924">
    <property type="entry name" value="RecX_HTH_2nd"/>
</dbReference>